<evidence type="ECO:0000313" key="2">
    <source>
        <dbReference type="EMBL" id="MBB2176741.1"/>
    </source>
</evidence>
<keyword evidence="3" id="KW-1185">Reference proteome</keyword>
<dbReference type="InterPro" id="IPR018004">
    <property type="entry name" value="KilA/APSES_HTH"/>
</dbReference>
<dbReference type="AlphaFoldDB" id="A0A7W4P401"/>
<dbReference type="InterPro" id="IPR017880">
    <property type="entry name" value="KilA_N"/>
</dbReference>
<dbReference type="Proteomes" id="UP000561066">
    <property type="component" value="Unassembled WGS sequence"/>
</dbReference>
<protein>
    <submittedName>
        <fullName evidence="2">KilA-N domain-containing protein</fullName>
    </submittedName>
</protein>
<dbReference type="EMBL" id="JABEQH010000017">
    <property type="protein sequence ID" value="MBB2176741.1"/>
    <property type="molecule type" value="Genomic_DNA"/>
</dbReference>
<dbReference type="Pfam" id="PF04383">
    <property type="entry name" value="KilA-N"/>
    <property type="match status" value="1"/>
</dbReference>
<evidence type="ECO:0000313" key="3">
    <source>
        <dbReference type="Proteomes" id="UP000561066"/>
    </source>
</evidence>
<sequence>MSHSTSLTIVSTSVRQDAEGRYCLNDCHRAAGGLSKDAPSQWFRTDAAKKLVAELEKEGICENAHAPISTVNDGKNNGTYAVKELIYAYAMWISPAFHLTVIRAFDALVRGEDPTPKPKTPRAPALIGPRRQTLGLIELYTRVNEMRGLDRNAALISANDRARVKTGINLFEEAGPVRMETPDQEPVMNVTAIAAAIGGVSNRRINLVLIEMACQVKGGKGSRCPYEATDLGKPHARVVDSPRKNASGFSQELLWKPSIIPLIKAHLAGAASPYAAVALAADTDLVPLGGLL</sequence>
<dbReference type="SMART" id="SM01252">
    <property type="entry name" value="KilA-N"/>
    <property type="match status" value="1"/>
</dbReference>
<dbReference type="PROSITE" id="PS51301">
    <property type="entry name" value="KILA_N"/>
    <property type="match status" value="1"/>
</dbReference>
<accession>A0A7W4P401</accession>
<feature type="domain" description="KilA-N" evidence="1">
    <location>
        <begin position="1"/>
        <end position="108"/>
    </location>
</feature>
<reference evidence="2 3" key="1">
    <citation type="submission" date="2020-04" db="EMBL/GenBank/DDBJ databases">
        <title>Description of novel Gluconacetobacter.</title>
        <authorList>
            <person name="Sombolestani A."/>
        </authorList>
    </citation>
    <scope>NUCLEOTIDE SEQUENCE [LARGE SCALE GENOMIC DNA]</scope>
    <source>
        <strain evidence="2 3">LMG 21312</strain>
    </source>
</reference>
<gene>
    <name evidence="2" type="ORF">HLH21_12525</name>
</gene>
<name>A0A7W4P401_9PROT</name>
<evidence type="ECO:0000259" key="1">
    <source>
        <dbReference type="PROSITE" id="PS51301"/>
    </source>
</evidence>
<organism evidence="2 3">
    <name type="scientific">Gluconacetobacter johannae</name>
    <dbReference type="NCBI Taxonomy" id="112140"/>
    <lineage>
        <taxon>Bacteria</taxon>
        <taxon>Pseudomonadati</taxon>
        <taxon>Pseudomonadota</taxon>
        <taxon>Alphaproteobacteria</taxon>
        <taxon>Acetobacterales</taxon>
        <taxon>Acetobacteraceae</taxon>
        <taxon>Gluconacetobacter</taxon>
    </lineage>
</organism>
<proteinExistence type="predicted"/>
<dbReference type="RefSeq" id="WP_182944091.1">
    <property type="nucleotide sequence ID" value="NZ_JABEQH010000017.1"/>
</dbReference>
<comment type="caution">
    <text evidence="2">The sequence shown here is derived from an EMBL/GenBank/DDBJ whole genome shotgun (WGS) entry which is preliminary data.</text>
</comment>